<name>A0AAF1A0N6_SOLVR</name>
<dbReference type="PANTHER" id="PTHR19446">
    <property type="entry name" value="REVERSE TRANSCRIPTASES"/>
    <property type="match status" value="1"/>
</dbReference>
<gene>
    <name evidence="1" type="ORF">MTR67_049039</name>
</gene>
<sequence>MAEILGCIVVRFPTTHIGRNKHLSVDGRLVNSVLNGIPTYLMSLLSIPASFERRINRVRNSSPWEGNSEKRRMHLVKWNDVMFGLWPKREVEWDSKYPDNKIRVHYINDYEGMEWLTRLFDVIFRTTKTPEEWRWITMVPLYKNKGDIQNCNHYRGIKLLSHTMKVWERMVEMGMRKGVFISENKFGFMPGQLTTEAIHLGSVISPFLYALVTDELRWHIHREASWCMLFAHDTVIDEMRVGVNDRLEDVEAKIKALVIPKTRSFKYLGLEVWRQILESKGFKLRRTEIEYLECKFNVVTHEVDVELQIDTQVISKKNSSRSDLRGGQNEKGEIETVRAREEEIHRCPVRKYERLAMGSLEEIEWQGIGKRGSKEDWWKNIPACIWWILLWKERNERCYEDEIKDETS</sequence>
<evidence type="ECO:0000313" key="1">
    <source>
        <dbReference type="EMBL" id="WMV55654.1"/>
    </source>
</evidence>
<dbReference type="Proteomes" id="UP001234989">
    <property type="component" value="Chromosome 11"/>
</dbReference>
<reference evidence="1" key="1">
    <citation type="submission" date="2023-08" db="EMBL/GenBank/DDBJ databases">
        <title>A de novo genome assembly of Solanum verrucosum Schlechtendal, a Mexican diploid species geographically isolated from the other diploid A-genome species in potato relatives.</title>
        <authorList>
            <person name="Hosaka K."/>
        </authorList>
    </citation>
    <scope>NUCLEOTIDE SEQUENCE</scope>
    <source>
        <tissue evidence="1">Young leaves</tissue>
    </source>
</reference>
<dbReference type="AlphaFoldDB" id="A0AAF1A0N6"/>
<organism evidence="1 2">
    <name type="scientific">Solanum verrucosum</name>
    <dbReference type="NCBI Taxonomy" id="315347"/>
    <lineage>
        <taxon>Eukaryota</taxon>
        <taxon>Viridiplantae</taxon>
        <taxon>Streptophyta</taxon>
        <taxon>Embryophyta</taxon>
        <taxon>Tracheophyta</taxon>
        <taxon>Spermatophyta</taxon>
        <taxon>Magnoliopsida</taxon>
        <taxon>eudicotyledons</taxon>
        <taxon>Gunneridae</taxon>
        <taxon>Pentapetalae</taxon>
        <taxon>asterids</taxon>
        <taxon>lamiids</taxon>
        <taxon>Solanales</taxon>
        <taxon>Solanaceae</taxon>
        <taxon>Solanoideae</taxon>
        <taxon>Solaneae</taxon>
        <taxon>Solanum</taxon>
    </lineage>
</organism>
<protein>
    <recommendedName>
        <fullName evidence="3">Reverse transcriptase domain-containing protein</fullName>
    </recommendedName>
</protein>
<evidence type="ECO:0008006" key="3">
    <source>
        <dbReference type="Google" id="ProtNLM"/>
    </source>
</evidence>
<proteinExistence type="predicted"/>
<evidence type="ECO:0000313" key="2">
    <source>
        <dbReference type="Proteomes" id="UP001234989"/>
    </source>
</evidence>
<accession>A0AAF1A0N6</accession>
<keyword evidence="2" id="KW-1185">Reference proteome</keyword>
<dbReference type="EMBL" id="CP133622">
    <property type="protein sequence ID" value="WMV55654.1"/>
    <property type="molecule type" value="Genomic_DNA"/>
</dbReference>